<dbReference type="SUPFAM" id="SSF52980">
    <property type="entry name" value="Restriction endonuclease-like"/>
    <property type="match status" value="1"/>
</dbReference>
<evidence type="ECO:0000259" key="1">
    <source>
        <dbReference type="Pfam" id="PF04480"/>
    </source>
</evidence>
<reference evidence="2 3" key="1">
    <citation type="journal article" date="2010" name="J. Bacteriol.">
        <title>Genome sequence of Fulvimarina pelagi HTCC2506T, a Mn(II)-oxidizing alphaproteobacterium possessing an aerobic anoxygenic photosynthetic gene cluster and Xanthorhodopsin.</title>
        <authorList>
            <person name="Kang I."/>
            <person name="Oh H.M."/>
            <person name="Lim S.I."/>
            <person name="Ferriera S."/>
            <person name="Giovannoni S.J."/>
            <person name="Cho J.C."/>
        </authorList>
    </citation>
    <scope>NUCLEOTIDE SEQUENCE [LARGE SCALE GENOMIC DNA]</scope>
    <source>
        <strain evidence="2 3">HTCC2506</strain>
    </source>
</reference>
<proteinExistence type="predicted"/>
<dbReference type="InterPro" id="IPR011335">
    <property type="entry name" value="Restrct_endonuc-II-like"/>
</dbReference>
<dbReference type="AlphaFoldDB" id="Q0G7M8"/>
<dbReference type="EMBL" id="AATP01000001">
    <property type="protein sequence ID" value="EAU42336.1"/>
    <property type="molecule type" value="Genomic_DNA"/>
</dbReference>
<name>Q0G7M8_9HYPH</name>
<evidence type="ECO:0000313" key="3">
    <source>
        <dbReference type="Proteomes" id="UP000004310"/>
    </source>
</evidence>
<keyword evidence="3" id="KW-1185">Reference proteome</keyword>
<dbReference type="InterPro" id="IPR047216">
    <property type="entry name" value="Endonuclease_DUF559_bact"/>
</dbReference>
<dbReference type="RefSeq" id="WP_007066311.1">
    <property type="nucleotide sequence ID" value="NZ_DS022272.1"/>
</dbReference>
<dbReference type="Proteomes" id="UP000004310">
    <property type="component" value="Unassembled WGS sequence"/>
</dbReference>
<feature type="domain" description="DUF559" evidence="1">
    <location>
        <begin position="12"/>
        <end position="116"/>
    </location>
</feature>
<dbReference type="Gene3D" id="3.40.960.10">
    <property type="entry name" value="VSR Endonuclease"/>
    <property type="match status" value="1"/>
</dbReference>
<gene>
    <name evidence="2" type="ORF">FP2506_05841</name>
</gene>
<accession>Q0G7M8</accession>
<dbReference type="PANTHER" id="PTHR38590">
    <property type="entry name" value="BLL0828 PROTEIN"/>
    <property type="match status" value="1"/>
</dbReference>
<dbReference type="CDD" id="cd01038">
    <property type="entry name" value="Endonuclease_DUF559"/>
    <property type="match status" value="1"/>
</dbReference>
<dbReference type="PANTHER" id="PTHR38590:SF1">
    <property type="entry name" value="BLL0828 PROTEIN"/>
    <property type="match status" value="1"/>
</dbReference>
<organism evidence="2 3">
    <name type="scientific">Fulvimarina pelagi HTCC2506</name>
    <dbReference type="NCBI Taxonomy" id="314231"/>
    <lineage>
        <taxon>Bacteria</taxon>
        <taxon>Pseudomonadati</taxon>
        <taxon>Pseudomonadota</taxon>
        <taxon>Alphaproteobacteria</taxon>
        <taxon>Hyphomicrobiales</taxon>
        <taxon>Aurantimonadaceae</taxon>
        <taxon>Fulvimarina</taxon>
    </lineage>
</organism>
<evidence type="ECO:0000313" key="2">
    <source>
        <dbReference type="EMBL" id="EAU42336.1"/>
    </source>
</evidence>
<dbReference type="InterPro" id="IPR007569">
    <property type="entry name" value="DUF559"/>
</dbReference>
<dbReference type="Pfam" id="PF04480">
    <property type="entry name" value="DUF559"/>
    <property type="match status" value="1"/>
</dbReference>
<dbReference type="eggNOG" id="COG2852">
    <property type="taxonomic scope" value="Bacteria"/>
</dbReference>
<protein>
    <recommendedName>
        <fullName evidence="1">DUF559 domain-containing protein</fullName>
    </recommendedName>
</protein>
<dbReference type="HOGENOM" id="CLU_107928_1_1_5"/>
<comment type="caution">
    <text evidence="2">The sequence shown here is derived from an EMBL/GenBank/DDBJ whole genome shotgun (WGS) entry which is preliminary data.</text>
</comment>
<dbReference type="STRING" id="217511.GCA_001463845_01719"/>
<sequence length="134" mass="15359">MPSHRDIEPEHRGYARRMRKMPTDAERMLWHRIRAGRLPNLRFRRQVPMLGYIADFVCHEARLIVELDGWQHTGLSANAALDRKRDAAFVKAGYLTLRIENDDVIEDVDAVAKIIAAIARERIAQGAPRTPLPP</sequence>